<keyword evidence="3" id="KW-1185">Reference proteome</keyword>
<sequence>MQAANGNRRGVHIYGLSPDGRPFLPQMHGARRFWPHGLAKLGNHGSGRIQSFVGALLLALPLLLTLHALDEDPPMTDRSHQLTR</sequence>
<gene>
    <name evidence="2" type="ORF">QVN30_11285</name>
</gene>
<evidence type="ECO:0000313" key="3">
    <source>
        <dbReference type="Proteomes" id="UP001168435"/>
    </source>
</evidence>
<name>A0ABT7XHI5_9ACTN</name>
<proteinExistence type="predicted"/>
<evidence type="ECO:0000313" key="2">
    <source>
        <dbReference type="EMBL" id="MDN0064881.1"/>
    </source>
</evidence>
<accession>A0ABT7XHI5</accession>
<reference evidence="2" key="1">
    <citation type="submission" date="2023-06" db="EMBL/GenBank/DDBJ databases">
        <authorList>
            <person name="Zeman M."/>
            <person name="Kubasova T."/>
            <person name="Jahodarova E."/>
            <person name="Nykrynova M."/>
            <person name="Rychlik I."/>
        </authorList>
    </citation>
    <scope>NUCLEOTIDE SEQUENCE</scope>
    <source>
        <strain evidence="2">176_SSukc20</strain>
    </source>
</reference>
<protein>
    <submittedName>
        <fullName evidence="2">Uncharacterized protein</fullName>
    </submittedName>
</protein>
<evidence type="ECO:0000256" key="1">
    <source>
        <dbReference type="SAM" id="Phobius"/>
    </source>
</evidence>
<keyword evidence="1" id="KW-1133">Transmembrane helix</keyword>
<keyword evidence="1" id="KW-0812">Transmembrane</keyword>
<comment type="caution">
    <text evidence="2">The sequence shown here is derived from an EMBL/GenBank/DDBJ whole genome shotgun (WGS) entry which is preliminary data.</text>
</comment>
<dbReference type="Proteomes" id="UP001168435">
    <property type="component" value="Unassembled WGS sequence"/>
</dbReference>
<organism evidence="2 3">
    <name type="scientific">Collinsella ihumii</name>
    <dbReference type="NCBI Taxonomy" id="1720204"/>
    <lineage>
        <taxon>Bacteria</taxon>
        <taxon>Bacillati</taxon>
        <taxon>Actinomycetota</taxon>
        <taxon>Coriobacteriia</taxon>
        <taxon>Coriobacteriales</taxon>
        <taxon>Coriobacteriaceae</taxon>
        <taxon>Collinsella</taxon>
    </lineage>
</organism>
<keyword evidence="1" id="KW-0472">Membrane</keyword>
<dbReference type="EMBL" id="JAUEIQ010000017">
    <property type="protein sequence ID" value="MDN0064881.1"/>
    <property type="molecule type" value="Genomic_DNA"/>
</dbReference>
<reference evidence="2" key="2">
    <citation type="submission" date="2024-05" db="EMBL/GenBank/DDBJ databases">
        <title>Identification and characterization of horizontal gene transfer across gut microbiota members of farm animals based on homology search.</title>
        <authorList>
            <person name="Schwarzerova J."/>
            <person name="Nykrynova M."/>
            <person name="Jureckova K."/>
            <person name="Cejkova D."/>
            <person name="Rychlik I."/>
        </authorList>
    </citation>
    <scope>NUCLEOTIDE SEQUENCE</scope>
    <source>
        <strain evidence="2">176_SSukc20</strain>
    </source>
</reference>
<feature type="transmembrane region" description="Helical" evidence="1">
    <location>
        <begin position="49"/>
        <end position="69"/>
    </location>
</feature>